<accession>A0ABU1VLD6</accession>
<protein>
    <submittedName>
        <fullName evidence="1">Uncharacterized protein</fullName>
    </submittedName>
</protein>
<dbReference type="EMBL" id="JAVDVW010000001">
    <property type="protein sequence ID" value="MDR7098296.1"/>
    <property type="molecule type" value="Genomic_DNA"/>
</dbReference>
<sequence>MRIVIVAVLLGIGAWMAIALSHVDADIGAPAGPDRLMGAIDSGAAAGKAAIARDILREHPIDGRAFRVLAQAETDAARADSFLAIAVRRAPRDRLTRTAAIDRAFARGDVENGLLHLDALLRVAPGVREEMLQRLAGLLEHEEIQAALLPRLEMAPNWRPALATVLKSPQVPAAPAATLLEHLGKRTPLQPGEVHAYVTLLNRLGRNAEARRAWWQSLPLSVRSSDANGLFDGGFEQPDVAGGFGWRIGTQPGLTTAYDDIDPLEGARSLVLDFDGRAVADLGVEQPLALRPGHYRLAAGVENNTSAARPFLLEVACQGAPVPQLSLELPSATRTPDWQRSQGEFDVPAACSGQLLRLRLAARSLQERMVSGTLRLDAIRLNPLGNQGPQPAAQPLR</sequence>
<proteinExistence type="predicted"/>
<organism evidence="1 2">
    <name type="scientific">Agrilutibacter niabensis</name>
    <dbReference type="NCBI Taxonomy" id="380628"/>
    <lineage>
        <taxon>Bacteria</taxon>
        <taxon>Pseudomonadati</taxon>
        <taxon>Pseudomonadota</taxon>
        <taxon>Gammaproteobacteria</taxon>
        <taxon>Lysobacterales</taxon>
        <taxon>Lysobacteraceae</taxon>
        <taxon>Agrilutibacter</taxon>
    </lineage>
</organism>
<gene>
    <name evidence="1" type="ORF">J2X04_000643</name>
</gene>
<dbReference type="Gene3D" id="2.60.120.260">
    <property type="entry name" value="Galactose-binding domain-like"/>
    <property type="match status" value="1"/>
</dbReference>
<evidence type="ECO:0000313" key="1">
    <source>
        <dbReference type="EMBL" id="MDR7098296.1"/>
    </source>
</evidence>
<name>A0ABU1VLD6_9GAMM</name>
<comment type="caution">
    <text evidence="1">The sequence shown here is derived from an EMBL/GenBank/DDBJ whole genome shotgun (WGS) entry which is preliminary data.</text>
</comment>
<reference evidence="1 2" key="1">
    <citation type="submission" date="2023-07" db="EMBL/GenBank/DDBJ databases">
        <title>Sorghum-associated microbial communities from plants grown in Nebraska, USA.</title>
        <authorList>
            <person name="Schachtman D."/>
        </authorList>
    </citation>
    <scope>NUCLEOTIDE SEQUENCE [LARGE SCALE GENOMIC DNA]</scope>
    <source>
        <strain evidence="1 2">BE187</strain>
    </source>
</reference>
<dbReference type="Proteomes" id="UP001267878">
    <property type="component" value="Unassembled WGS sequence"/>
</dbReference>
<keyword evidence="2" id="KW-1185">Reference proteome</keyword>
<evidence type="ECO:0000313" key="2">
    <source>
        <dbReference type="Proteomes" id="UP001267878"/>
    </source>
</evidence>